<organism evidence="2 3">
    <name type="scientific">Plectonema cf. radiosum LEGE 06105</name>
    <dbReference type="NCBI Taxonomy" id="945769"/>
    <lineage>
        <taxon>Bacteria</taxon>
        <taxon>Bacillati</taxon>
        <taxon>Cyanobacteriota</taxon>
        <taxon>Cyanophyceae</taxon>
        <taxon>Oscillatoriophycideae</taxon>
        <taxon>Oscillatoriales</taxon>
        <taxon>Microcoleaceae</taxon>
        <taxon>Plectonema</taxon>
    </lineage>
</organism>
<gene>
    <name evidence="2" type="ORF">IQ247_04050</name>
</gene>
<evidence type="ECO:0000313" key="3">
    <source>
        <dbReference type="Proteomes" id="UP000620559"/>
    </source>
</evidence>
<feature type="signal peptide" evidence="1">
    <location>
        <begin position="1"/>
        <end position="29"/>
    </location>
</feature>
<feature type="chain" id="PRO_5035164275" evidence="1">
    <location>
        <begin position="30"/>
        <end position="176"/>
    </location>
</feature>
<name>A0A8J7JTA1_9CYAN</name>
<dbReference type="Proteomes" id="UP000620559">
    <property type="component" value="Unassembled WGS sequence"/>
</dbReference>
<sequence>MSDKNSANQNNFKKVASGLLVLTSFVSFASNSGLANQLASNLDQFLIPAAQAKDVGTHHIAIADQMLNQKLDANSLIIQDKTAFLINQVGEKTAAPNGYYKLSDGSIFKVKDGQITNVGNSHLNLGQNENSTLQATKWRDIIDRWKQADKQDDSIGNLQQVTKQNVQETLSRIIES</sequence>
<keyword evidence="3" id="KW-1185">Reference proteome</keyword>
<protein>
    <submittedName>
        <fullName evidence="2">Uncharacterized protein</fullName>
    </submittedName>
</protein>
<keyword evidence="1" id="KW-0732">Signal</keyword>
<dbReference type="RefSeq" id="WP_193917320.1">
    <property type="nucleotide sequence ID" value="NZ_JADEWL010000008.1"/>
</dbReference>
<accession>A0A8J7JTA1</accession>
<reference evidence="2" key="1">
    <citation type="submission" date="2020-10" db="EMBL/GenBank/DDBJ databases">
        <authorList>
            <person name="Castelo-Branco R."/>
            <person name="Eusebio N."/>
            <person name="Adriana R."/>
            <person name="Vieira A."/>
            <person name="Brugerolle De Fraissinette N."/>
            <person name="Rezende De Castro R."/>
            <person name="Schneider M.P."/>
            <person name="Vasconcelos V."/>
            <person name="Leao P.N."/>
        </authorList>
    </citation>
    <scope>NUCLEOTIDE SEQUENCE</scope>
    <source>
        <strain evidence="2">LEGE 06105</strain>
    </source>
</reference>
<comment type="caution">
    <text evidence="2">The sequence shown here is derived from an EMBL/GenBank/DDBJ whole genome shotgun (WGS) entry which is preliminary data.</text>
</comment>
<evidence type="ECO:0000256" key="1">
    <source>
        <dbReference type="SAM" id="SignalP"/>
    </source>
</evidence>
<dbReference type="EMBL" id="JADEWL010000008">
    <property type="protein sequence ID" value="MBE9211900.1"/>
    <property type="molecule type" value="Genomic_DNA"/>
</dbReference>
<evidence type="ECO:0000313" key="2">
    <source>
        <dbReference type="EMBL" id="MBE9211900.1"/>
    </source>
</evidence>
<dbReference type="AlphaFoldDB" id="A0A8J7JTA1"/>
<proteinExistence type="predicted"/>